<name>A0A0C9YG78_9AGAM</name>
<evidence type="ECO:0000313" key="2">
    <source>
        <dbReference type="Proteomes" id="UP000054018"/>
    </source>
</evidence>
<accession>A0A0C9YG78</accession>
<dbReference type="AlphaFoldDB" id="A0A0C9YG78"/>
<reference evidence="1 2" key="1">
    <citation type="submission" date="2014-04" db="EMBL/GenBank/DDBJ databases">
        <authorList>
            <consortium name="DOE Joint Genome Institute"/>
            <person name="Kuo A."/>
            <person name="Kohler A."/>
            <person name="Costa M.D."/>
            <person name="Nagy L.G."/>
            <person name="Floudas D."/>
            <person name="Copeland A."/>
            <person name="Barry K.W."/>
            <person name="Cichocki N."/>
            <person name="Veneault-Fourrey C."/>
            <person name="LaButti K."/>
            <person name="Lindquist E.A."/>
            <person name="Lipzen A."/>
            <person name="Lundell T."/>
            <person name="Morin E."/>
            <person name="Murat C."/>
            <person name="Sun H."/>
            <person name="Tunlid A."/>
            <person name="Henrissat B."/>
            <person name="Grigoriev I.V."/>
            <person name="Hibbett D.S."/>
            <person name="Martin F."/>
            <person name="Nordberg H.P."/>
            <person name="Cantor M.N."/>
            <person name="Hua S.X."/>
        </authorList>
    </citation>
    <scope>NUCLEOTIDE SEQUENCE [LARGE SCALE GENOMIC DNA]</scope>
    <source>
        <strain evidence="1 2">441</strain>
    </source>
</reference>
<dbReference type="EMBL" id="KN833883">
    <property type="protein sequence ID" value="KIK15621.1"/>
    <property type="molecule type" value="Genomic_DNA"/>
</dbReference>
<proteinExistence type="predicted"/>
<dbReference type="Proteomes" id="UP000054018">
    <property type="component" value="Unassembled WGS sequence"/>
</dbReference>
<organism evidence="1 2">
    <name type="scientific">Pisolithus microcarpus 441</name>
    <dbReference type="NCBI Taxonomy" id="765257"/>
    <lineage>
        <taxon>Eukaryota</taxon>
        <taxon>Fungi</taxon>
        <taxon>Dikarya</taxon>
        <taxon>Basidiomycota</taxon>
        <taxon>Agaricomycotina</taxon>
        <taxon>Agaricomycetes</taxon>
        <taxon>Agaricomycetidae</taxon>
        <taxon>Boletales</taxon>
        <taxon>Sclerodermatineae</taxon>
        <taxon>Pisolithaceae</taxon>
        <taxon>Pisolithus</taxon>
    </lineage>
</organism>
<dbReference type="HOGENOM" id="CLU_1555871_0_0_1"/>
<sequence length="172" mass="18887">MVGEIRVFLVHRGVRGDLADISGLDRPIGMIPLSPPHPRRPLPRPTVSYRLPQRLLLGGPLFSPTVLPHTLSTSYLPRIFAAPLAFLGYHSTRLALSNGIPFVQIGAAVVEEFEFLWVKVSRAGFANISGRGYCSATFPSPHPPYYAVTSHTPYLPHFEAEPLAFRGCGTTR</sequence>
<evidence type="ECO:0000313" key="1">
    <source>
        <dbReference type="EMBL" id="KIK15621.1"/>
    </source>
</evidence>
<reference evidence="2" key="2">
    <citation type="submission" date="2015-01" db="EMBL/GenBank/DDBJ databases">
        <title>Evolutionary Origins and Diversification of the Mycorrhizal Mutualists.</title>
        <authorList>
            <consortium name="DOE Joint Genome Institute"/>
            <consortium name="Mycorrhizal Genomics Consortium"/>
            <person name="Kohler A."/>
            <person name="Kuo A."/>
            <person name="Nagy L.G."/>
            <person name="Floudas D."/>
            <person name="Copeland A."/>
            <person name="Barry K.W."/>
            <person name="Cichocki N."/>
            <person name="Veneault-Fourrey C."/>
            <person name="LaButti K."/>
            <person name="Lindquist E.A."/>
            <person name="Lipzen A."/>
            <person name="Lundell T."/>
            <person name="Morin E."/>
            <person name="Murat C."/>
            <person name="Riley R."/>
            <person name="Ohm R."/>
            <person name="Sun H."/>
            <person name="Tunlid A."/>
            <person name="Henrissat B."/>
            <person name="Grigoriev I.V."/>
            <person name="Hibbett D.S."/>
            <person name="Martin F."/>
        </authorList>
    </citation>
    <scope>NUCLEOTIDE SEQUENCE [LARGE SCALE GENOMIC DNA]</scope>
    <source>
        <strain evidence="2">441</strain>
    </source>
</reference>
<gene>
    <name evidence="1" type="ORF">PISMIDRAFT_687127</name>
</gene>
<protein>
    <submittedName>
        <fullName evidence="1">Uncharacterized protein</fullName>
    </submittedName>
</protein>
<keyword evidence="2" id="KW-1185">Reference proteome</keyword>